<evidence type="ECO:0000313" key="2">
    <source>
        <dbReference type="EMBL" id="KIO29812.1"/>
    </source>
</evidence>
<dbReference type="AlphaFoldDB" id="A0A0C3M807"/>
<accession>A0A0C3M807</accession>
<reference evidence="3" key="2">
    <citation type="submission" date="2015-01" db="EMBL/GenBank/DDBJ databases">
        <title>Evolutionary Origins and Diversification of the Mycorrhizal Mutualists.</title>
        <authorList>
            <consortium name="DOE Joint Genome Institute"/>
            <consortium name="Mycorrhizal Genomics Consortium"/>
            <person name="Kohler A."/>
            <person name="Kuo A."/>
            <person name="Nagy L.G."/>
            <person name="Floudas D."/>
            <person name="Copeland A."/>
            <person name="Barry K.W."/>
            <person name="Cichocki N."/>
            <person name="Veneault-Fourrey C."/>
            <person name="LaButti K."/>
            <person name="Lindquist E.A."/>
            <person name="Lipzen A."/>
            <person name="Lundell T."/>
            <person name="Morin E."/>
            <person name="Murat C."/>
            <person name="Riley R."/>
            <person name="Ohm R."/>
            <person name="Sun H."/>
            <person name="Tunlid A."/>
            <person name="Henrissat B."/>
            <person name="Grigoriev I.V."/>
            <person name="Hibbett D.S."/>
            <person name="Martin F."/>
        </authorList>
    </citation>
    <scope>NUCLEOTIDE SEQUENCE [LARGE SCALE GENOMIC DNA]</scope>
    <source>
        <strain evidence="3">MUT 4182</strain>
    </source>
</reference>
<dbReference type="EMBL" id="KN822978">
    <property type="protein sequence ID" value="KIO29812.1"/>
    <property type="molecule type" value="Genomic_DNA"/>
</dbReference>
<feature type="compositionally biased region" description="Low complexity" evidence="1">
    <location>
        <begin position="64"/>
        <end position="77"/>
    </location>
</feature>
<dbReference type="Proteomes" id="UP000054248">
    <property type="component" value="Unassembled WGS sequence"/>
</dbReference>
<dbReference type="HOGENOM" id="CLU_2639921_0_0_1"/>
<sequence length="77" mass="7934">MSEVDLGTICVCGLSPTSNPSFHRTERLHNTYLSSSEPKPLDLGNSASADSVGPDRESGSLAVDGSDPSEPSGSDPD</sequence>
<proteinExistence type="predicted"/>
<evidence type="ECO:0000256" key="1">
    <source>
        <dbReference type="SAM" id="MobiDB-lite"/>
    </source>
</evidence>
<organism evidence="2 3">
    <name type="scientific">Tulasnella calospora MUT 4182</name>
    <dbReference type="NCBI Taxonomy" id="1051891"/>
    <lineage>
        <taxon>Eukaryota</taxon>
        <taxon>Fungi</taxon>
        <taxon>Dikarya</taxon>
        <taxon>Basidiomycota</taxon>
        <taxon>Agaricomycotina</taxon>
        <taxon>Agaricomycetes</taxon>
        <taxon>Cantharellales</taxon>
        <taxon>Tulasnellaceae</taxon>
        <taxon>Tulasnella</taxon>
    </lineage>
</organism>
<reference evidence="2 3" key="1">
    <citation type="submission" date="2014-04" db="EMBL/GenBank/DDBJ databases">
        <authorList>
            <consortium name="DOE Joint Genome Institute"/>
            <person name="Kuo A."/>
            <person name="Girlanda M."/>
            <person name="Perotto S."/>
            <person name="Kohler A."/>
            <person name="Nagy L.G."/>
            <person name="Floudas D."/>
            <person name="Copeland A."/>
            <person name="Barry K.W."/>
            <person name="Cichocki N."/>
            <person name="Veneault-Fourrey C."/>
            <person name="LaButti K."/>
            <person name="Lindquist E.A."/>
            <person name="Lipzen A."/>
            <person name="Lundell T."/>
            <person name="Morin E."/>
            <person name="Murat C."/>
            <person name="Sun H."/>
            <person name="Tunlid A."/>
            <person name="Henrissat B."/>
            <person name="Grigoriev I.V."/>
            <person name="Hibbett D.S."/>
            <person name="Martin F."/>
            <person name="Nordberg H.P."/>
            <person name="Cantor M.N."/>
            <person name="Hua S.X."/>
        </authorList>
    </citation>
    <scope>NUCLEOTIDE SEQUENCE [LARGE SCALE GENOMIC DNA]</scope>
    <source>
        <strain evidence="2 3">MUT 4182</strain>
    </source>
</reference>
<gene>
    <name evidence="2" type="ORF">M407DRAFT_21063</name>
</gene>
<protein>
    <submittedName>
        <fullName evidence="2">Uncharacterized protein</fullName>
    </submittedName>
</protein>
<name>A0A0C3M807_9AGAM</name>
<keyword evidence="3" id="KW-1185">Reference proteome</keyword>
<evidence type="ECO:0000313" key="3">
    <source>
        <dbReference type="Proteomes" id="UP000054248"/>
    </source>
</evidence>
<feature type="region of interest" description="Disordered" evidence="1">
    <location>
        <begin position="15"/>
        <end position="77"/>
    </location>
</feature>